<proteinExistence type="predicted"/>
<keyword evidence="2" id="KW-1185">Reference proteome</keyword>
<evidence type="ECO:0000313" key="1">
    <source>
        <dbReference type="EMBL" id="QDV49933.1"/>
    </source>
</evidence>
<accession>A0A518I9Y1</accession>
<dbReference type="EMBL" id="CP037452">
    <property type="protein sequence ID" value="QDV49933.1"/>
    <property type="molecule type" value="Genomic_DNA"/>
</dbReference>
<reference evidence="1 2" key="1">
    <citation type="submission" date="2019-03" db="EMBL/GenBank/DDBJ databases">
        <title>Deep-cultivation of Planctomycetes and their phenomic and genomic characterization uncovers novel biology.</title>
        <authorList>
            <person name="Wiegand S."/>
            <person name="Jogler M."/>
            <person name="Boedeker C."/>
            <person name="Pinto D."/>
            <person name="Vollmers J."/>
            <person name="Rivas-Marin E."/>
            <person name="Kohn T."/>
            <person name="Peeters S.H."/>
            <person name="Heuer A."/>
            <person name="Rast P."/>
            <person name="Oberbeckmann S."/>
            <person name="Bunk B."/>
            <person name="Jeske O."/>
            <person name="Meyerdierks A."/>
            <person name="Storesund J.E."/>
            <person name="Kallscheuer N."/>
            <person name="Luecker S."/>
            <person name="Lage O.M."/>
            <person name="Pohl T."/>
            <person name="Merkel B.J."/>
            <person name="Hornburger P."/>
            <person name="Mueller R.-W."/>
            <person name="Bruemmer F."/>
            <person name="Labrenz M."/>
            <person name="Spormann A.M."/>
            <person name="Op den Camp H."/>
            <person name="Overmann J."/>
            <person name="Amann R."/>
            <person name="Jetten M.S.M."/>
            <person name="Mascher T."/>
            <person name="Medema M.H."/>
            <person name="Devos D.P."/>
            <person name="Kaster A.-K."/>
            <person name="Ovreas L."/>
            <person name="Rohde M."/>
            <person name="Galperin M.Y."/>
            <person name="Jogler C."/>
        </authorList>
    </citation>
    <scope>NUCLEOTIDE SEQUENCE [LARGE SCALE GENOMIC DNA]</scope>
    <source>
        <strain evidence="1 2">Enr17</strain>
    </source>
</reference>
<dbReference type="Proteomes" id="UP000318313">
    <property type="component" value="Chromosome"/>
</dbReference>
<dbReference type="Gene3D" id="2.50.20.10">
    <property type="entry name" value="Lipoprotein localisation LolA/LolB/LppX"/>
    <property type="match status" value="1"/>
</dbReference>
<dbReference type="RefSeq" id="WP_145308067.1">
    <property type="nucleotide sequence ID" value="NZ_CP037452.1"/>
</dbReference>
<evidence type="ECO:0000313" key="2">
    <source>
        <dbReference type="Proteomes" id="UP000318313"/>
    </source>
</evidence>
<protein>
    <submittedName>
        <fullName evidence="1">Uncharacterized protein</fullName>
    </submittedName>
</protein>
<dbReference type="KEGG" id="gfm:Enr17x_19550"/>
<gene>
    <name evidence="1" type="ORF">Enr17x_19550</name>
</gene>
<sequence length="296" mass="34861">MKFYHLLPLVFCCWLGVSVRAESEPKLESKQRAIQVLREWSDENLTFTSVRGQFHRIYYDRVFRVQKHADGEFGYLGPRHGFLRYGPPAQKPGIESLKKTPEGKSYEYKDSEAEQWRWLKTRLLMIDEEEKTVQEWIYANLPKRKEGEGWGFLDLFYEISADGISPFLPGVPNQARFNDWLKHCDFKVFRQSETHIWITGTPLKKDYRILFSEFKLHFEKRPWRLKAVQYIHSGGNQSTVYTYSNIEMNPLEWDEPDLSGYQNPAEQPVVARRPEEEGTEEGGVWSSLFALLGIFF</sequence>
<dbReference type="AlphaFoldDB" id="A0A518I9Y1"/>
<name>A0A518I9Y1_9PLAN</name>
<organism evidence="1 2">
    <name type="scientific">Gimesia fumaroli</name>
    <dbReference type="NCBI Taxonomy" id="2527976"/>
    <lineage>
        <taxon>Bacteria</taxon>
        <taxon>Pseudomonadati</taxon>
        <taxon>Planctomycetota</taxon>
        <taxon>Planctomycetia</taxon>
        <taxon>Planctomycetales</taxon>
        <taxon>Planctomycetaceae</taxon>
        <taxon>Gimesia</taxon>
    </lineage>
</organism>
<dbReference type="OrthoDB" id="255729at2"/>